<accession>A0A1V9YRD5</accession>
<dbReference type="CDD" id="cd14686">
    <property type="entry name" value="bZIP"/>
    <property type="match status" value="1"/>
</dbReference>
<evidence type="ECO:0000313" key="3">
    <source>
        <dbReference type="Proteomes" id="UP000243579"/>
    </source>
</evidence>
<comment type="caution">
    <text evidence="2">The sequence shown here is derived from an EMBL/GenBank/DDBJ whole genome shotgun (WGS) entry which is preliminary data.</text>
</comment>
<dbReference type="Proteomes" id="UP000243579">
    <property type="component" value="Unassembled WGS sequence"/>
</dbReference>
<feature type="coiled-coil region" evidence="1">
    <location>
        <begin position="23"/>
        <end position="50"/>
    </location>
</feature>
<sequence>MEPRLKTNPRRLQQCRVNQQKYRAQAMAATERLEAQVKQLTLETARLEGRLQSIRTAVPPPSYGQRLATEYFSAFRFGSAVHSEAQAAYLRQALSPHFCFQGRGGLAMFLDHWRRYTTFFDAFYMACDDMDVVRARDTELVTCTGRLSLRITEVTMEHVFPHLLGNVGMVAKLLGQGIELPLVVRFAVEPDGVATLDKDIGFAAGFVALLGSAEETALVLDTAGIDGKVNISLTPPF</sequence>
<dbReference type="AlphaFoldDB" id="A0A1V9YRD5"/>
<dbReference type="OrthoDB" id="73270at2759"/>
<name>A0A1V9YRD5_ACHHY</name>
<gene>
    <name evidence="2" type="ORF">ACHHYP_06861</name>
</gene>
<evidence type="ECO:0000313" key="2">
    <source>
        <dbReference type="EMBL" id="OQR88335.1"/>
    </source>
</evidence>
<organism evidence="2 3">
    <name type="scientific">Achlya hypogyna</name>
    <name type="common">Oomycete</name>
    <name type="synonym">Protoachlya hypogyna</name>
    <dbReference type="NCBI Taxonomy" id="1202772"/>
    <lineage>
        <taxon>Eukaryota</taxon>
        <taxon>Sar</taxon>
        <taxon>Stramenopiles</taxon>
        <taxon>Oomycota</taxon>
        <taxon>Saprolegniomycetes</taxon>
        <taxon>Saprolegniales</taxon>
        <taxon>Achlyaceae</taxon>
        <taxon>Achlya</taxon>
    </lineage>
</organism>
<protein>
    <submittedName>
        <fullName evidence="2">Bzip transcription factor</fullName>
    </submittedName>
</protein>
<evidence type="ECO:0000256" key="1">
    <source>
        <dbReference type="SAM" id="Coils"/>
    </source>
</evidence>
<proteinExistence type="predicted"/>
<dbReference type="EMBL" id="JNBR01001383">
    <property type="protein sequence ID" value="OQR88335.1"/>
    <property type="molecule type" value="Genomic_DNA"/>
</dbReference>
<reference evidence="2 3" key="1">
    <citation type="journal article" date="2014" name="Genome Biol. Evol.">
        <title>The secreted proteins of Achlya hypogyna and Thraustotheca clavata identify the ancestral oomycete secretome and reveal gene acquisitions by horizontal gene transfer.</title>
        <authorList>
            <person name="Misner I."/>
            <person name="Blouin N."/>
            <person name="Leonard G."/>
            <person name="Richards T.A."/>
            <person name="Lane C.E."/>
        </authorList>
    </citation>
    <scope>NUCLEOTIDE SEQUENCE [LARGE SCALE GENOMIC DNA]</scope>
    <source>
        <strain evidence="2 3">ATCC 48635</strain>
    </source>
</reference>
<keyword evidence="1" id="KW-0175">Coiled coil</keyword>
<keyword evidence="3" id="KW-1185">Reference proteome</keyword>